<dbReference type="CDD" id="cd06138">
    <property type="entry name" value="ExoI_N"/>
    <property type="match status" value="1"/>
</dbReference>
<evidence type="ECO:0000256" key="8">
    <source>
        <dbReference type="ARBA" id="ARBA00022801"/>
    </source>
</evidence>
<feature type="domain" description="ExoI C-terminal" evidence="16">
    <location>
        <begin position="357"/>
        <end position="479"/>
    </location>
</feature>
<dbReference type="FunFam" id="1.20.1280.70:FF:000001">
    <property type="entry name" value="Exodeoxyribonuclease I"/>
    <property type="match status" value="1"/>
</dbReference>
<evidence type="ECO:0000256" key="7">
    <source>
        <dbReference type="ARBA" id="ARBA00022763"/>
    </source>
</evidence>
<sequence>MASKTNTFYWYDYETFGLNPMTDRLAQFAGVRTDEDFNVIGDPLTLYCKPADDFLPQPQSVMITGITPQKTQAEGVSESEFITRINAEFSKPNTCVLGYNSIRFDDEFTRYSLYRNFHDPYAREWRNGCSRWDLVDVVRMTRALRPEGIVWPSYEDGRPSLRLEDLSKANDIEHASAHDALSDVYATIAMGKLIKDKQPKLFDYAYKNKAKNKVLTQLNMASAKPVLHVSGMYPTEQGNMAVVVPIAMHPSNKNGIIVFDLSHDPEILYRLNAKQIHHRLFTSAADLEKEGLERIPLKTVLVNKSPIIAPLGTLNGEASRRFKIDLMRCKMNFDFIRVQPSLNNKMHKVFSMTEYAKHTNVDYMLYSGSFFSEKDRAEMDEIHSLTPEDLASHQPVFADDRLTEMFFRYRARNWPETLSVEDKKKWNEYRQAQFNKPDNGQLSMDDYFKEIAELRKTPERTEPEFKLLDELEHYGKQLVT</sequence>
<dbReference type="GO" id="GO:0000175">
    <property type="term" value="F:3'-5'-RNA exonuclease activity"/>
    <property type="evidence" value="ECO:0007669"/>
    <property type="project" value="InterPro"/>
</dbReference>
<comment type="subunit">
    <text evidence="14">Monomer. Interacts with ssb (via C-terminus); this interaction stimulates the exonuclease activity by recruiting the enzyme to its substrate.</text>
</comment>
<protein>
    <recommendedName>
        <fullName evidence="4">Exodeoxyribonuclease I</fullName>
        <ecNumber evidence="3">3.1.11.1</ecNumber>
    </recommendedName>
    <alternativeName>
        <fullName evidence="13">DNA deoxyribophosphodiesterase</fullName>
    </alternativeName>
</protein>
<evidence type="ECO:0000256" key="12">
    <source>
        <dbReference type="ARBA" id="ARBA00023204"/>
    </source>
</evidence>
<name>A0A3B0YUF5_9ZZZZ</name>
<evidence type="ECO:0000259" key="15">
    <source>
        <dbReference type="PROSITE" id="PS51784"/>
    </source>
</evidence>
<dbReference type="Pfam" id="PF08411">
    <property type="entry name" value="ExoI_SH3"/>
    <property type="match status" value="1"/>
</dbReference>
<evidence type="ECO:0000256" key="9">
    <source>
        <dbReference type="ARBA" id="ARBA00022839"/>
    </source>
</evidence>
<dbReference type="InterPro" id="IPR058561">
    <property type="entry name" value="Exonuc_1_C"/>
</dbReference>
<organism evidence="17">
    <name type="scientific">hydrothermal vent metagenome</name>
    <dbReference type="NCBI Taxonomy" id="652676"/>
    <lineage>
        <taxon>unclassified sequences</taxon>
        <taxon>metagenomes</taxon>
        <taxon>ecological metagenomes</taxon>
    </lineage>
</organism>
<proteinExistence type="predicted"/>
<keyword evidence="7" id="KW-0227">DNA damage</keyword>
<gene>
    <name evidence="17" type="ORF">MNBD_GAMMA16-522</name>
</gene>
<dbReference type="PROSITE" id="PS51785">
    <property type="entry name" value="EXOI_C"/>
    <property type="match status" value="1"/>
</dbReference>
<dbReference type="InterPro" id="IPR038649">
    <property type="entry name" value="EXOI_SH3_sf"/>
</dbReference>
<dbReference type="InterPro" id="IPR023607">
    <property type="entry name" value="Exodeoxyribonuclease_I"/>
</dbReference>
<dbReference type="EC" id="3.1.11.1" evidence="3"/>
<dbReference type="EMBL" id="UOFO01000048">
    <property type="protein sequence ID" value="VAW84575.1"/>
    <property type="molecule type" value="Genomic_DNA"/>
</dbReference>
<dbReference type="GO" id="GO:0006281">
    <property type="term" value="P:DNA repair"/>
    <property type="evidence" value="ECO:0007669"/>
    <property type="project" value="UniProtKB-KW"/>
</dbReference>
<evidence type="ECO:0000256" key="1">
    <source>
        <dbReference type="ARBA" id="ARBA00000563"/>
    </source>
</evidence>
<dbReference type="FunFam" id="3.30.420.10:FF:000033">
    <property type="entry name" value="Exodeoxyribonuclease I"/>
    <property type="match status" value="1"/>
</dbReference>
<evidence type="ECO:0000256" key="6">
    <source>
        <dbReference type="ARBA" id="ARBA00022723"/>
    </source>
</evidence>
<evidence type="ECO:0000256" key="5">
    <source>
        <dbReference type="ARBA" id="ARBA00022722"/>
    </source>
</evidence>
<dbReference type="GO" id="GO:0003677">
    <property type="term" value="F:DNA binding"/>
    <property type="evidence" value="ECO:0007669"/>
    <property type="project" value="UniProtKB-KW"/>
</dbReference>
<evidence type="ECO:0000256" key="3">
    <source>
        <dbReference type="ARBA" id="ARBA00012108"/>
    </source>
</evidence>
<feature type="domain" description="ExoI SH3-like" evidence="15">
    <location>
        <begin position="199"/>
        <end position="354"/>
    </location>
</feature>
<evidence type="ECO:0000256" key="2">
    <source>
        <dbReference type="ARBA" id="ARBA00001946"/>
    </source>
</evidence>
<reference evidence="17" key="1">
    <citation type="submission" date="2018-06" db="EMBL/GenBank/DDBJ databases">
        <authorList>
            <person name="Zhirakovskaya E."/>
        </authorList>
    </citation>
    <scope>NUCLEOTIDE SEQUENCE</scope>
</reference>
<dbReference type="SMART" id="SM00479">
    <property type="entry name" value="EXOIII"/>
    <property type="match status" value="1"/>
</dbReference>
<dbReference type="PANTHER" id="PTHR11046:SF11">
    <property type="entry name" value="EXODEOXYRIBONUCLEASE I"/>
    <property type="match status" value="1"/>
</dbReference>
<evidence type="ECO:0000256" key="14">
    <source>
        <dbReference type="ARBA" id="ARBA00046792"/>
    </source>
</evidence>
<dbReference type="PIRSF" id="PIRSF000977">
    <property type="entry name" value="Exodeoxyribonuclease_I"/>
    <property type="match status" value="1"/>
</dbReference>
<keyword evidence="12" id="KW-0234">DNA repair</keyword>
<dbReference type="NCBIfam" id="NF008746">
    <property type="entry name" value="PRK11779.1"/>
    <property type="match status" value="1"/>
</dbReference>
<evidence type="ECO:0000313" key="17">
    <source>
        <dbReference type="EMBL" id="VAW84575.1"/>
    </source>
</evidence>
<keyword evidence="9" id="KW-0269">Exonuclease</keyword>
<dbReference type="InterPro" id="IPR013520">
    <property type="entry name" value="Ribonucl_H"/>
</dbReference>
<dbReference type="InterPro" id="IPR013620">
    <property type="entry name" value="Exonuc_1_SH3"/>
</dbReference>
<comment type="cofactor">
    <cofactor evidence="2">
        <name>Mg(2+)</name>
        <dbReference type="ChEBI" id="CHEBI:18420"/>
    </cofactor>
</comment>
<evidence type="ECO:0000256" key="13">
    <source>
        <dbReference type="ARBA" id="ARBA00031220"/>
    </source>
</evidence>
<comment type="catalytic activity">
    <reaction evidence="1">
        <text>Exonucleolytic cleavage in the 3'- to 5'-direction to yield nucleoside 5'-phosphates.</text>
        <dbReference type="EC" id="3.1.11.1"/>
    </reaction>
</comment>
<evidence type="ECO:0000256" key="4">
    <source>
        <dbReference type="ARBA" id="ARBA00019900"/>
    </source>
</evidence>
<keyword evidence="8 17" id="KW-0378">Hydrolase</keyword>
<evidence type="ECO:0000259" key="16">
    <source>
        <dbReference type="PROSITE" id="PS51785"/>
    </source>
</evidence>
<dbReference type="Gene3D" id="1.10.287.1240">
    <property type="match status" value="1"/>
</dbReference>
<dbReference type="Gene3D" id="1.20.1280.70">
    <property type="entry name" value="Exonuclease ExoI, domain 3"/>
    <property type="match status" value="1"/>
</dbReference>
<dbReference type="GO" id="GO:0008310">
    <property type="term" value="F:single-stranded DNA 3'-5' DNA exonuclease activity"/>
    <property type="evidence" value="ECO:0007669"/>
    <property type="project" value="UniProtKB-EC"/>
</dbReference>
<evidence type="ECO:0000256" key="10">
    <source>
        <dbReference type="ARBA" id="ARBA00022842"/>
    </source>
</evidence>
<evidence type="ECO:0000256" key="11">
    <source>
        <dbReference type="ARBA" id="ARBA00023125"/>
    </source>
</evidence>
<dbReference type="GO" id="GO:0046872">
    <property type="term" value="F:metal ion binding"/>
    <property type="evidence" value="ECO:0007669"/>
    <property type="project" value="UniProtKB-KW"/>
</dbReference>
<keyword evidence="10" id="KW-0460">Magnesium</keyword>
<dbReference type="Gene3D" id="3.30.420.10">
    <property type="entry name" value="Ribonuclease H-like superfamily/Ribonuclease H"/>
    <property type="match status" value="1"/>
</dbReference>
<dbReference type="InterPro" id="IPR036397">
    <property type="entry name" value="RNaseH_sf"/>
</dbReference>
<dbReference type="InterPro" id="IPR034747">
    <property type="entry name" value="EXOI_SH3"/>
</dbReference>
<dbReference type="AlphaFoldDB" id="A0A3B0YUF5"/>
<dbReference type="SUPFAM" id="SSF53098">
    <property type="entry name" value="Ribonuclease H-like"/>
    <property type="match status" value="1"/>
</dbReference>
<accession>A0A3B0YUF5</accession>
<dbReference type="Pfam" id="PF00929">
    <property type="entry name" value="RNase_T"/>
    <property type="match status" value="1"/>
</dbReference>
<keyword evidence="11" id="KW-0238">DNA-binding</keyword>
<dbReference type="PROSITE" id="PS51784">
    <property type="entry name" value="EXOI_SH3"/>
    <property type="match status" value="1"/>
</dbReference>
<dbReference type="Gene3D" id="3.30.1520.20">
    <property type="entry name" value="Exonuclease ExoI, domain 2"/>
    <property type="match status" value="1"/>
</dbReference>
<dbReference type="Pfam" id="PF26016">
    <property type="entry name" value="ExoI_C"/>
    <property type="match status" value="1"/>
</dbReference>
<keyword evidence="5" id="KW-0540">Nuclease</keyword>
<dbReference type="InterPro" id="IPR012337">
    <property type="entry name" value="RNaseH-like_sf"/>
</dbReference>
<dbReference type="InterPro" id="IPR022894">
    <property type="entry name" value="Oligoribonuclease"/>
</dbReference>
<keyword evidence="6" id="KW-0479">Metal-binding</keyword>
<dbReference type="PANTHER" id="PTHR11046">
    <property type="entry name" value="OLIGORIBONUCLEASE, MITOCHONDRIAL"/>
    <property type="match status" value="1"/>
</dbReference>